<dbReference type="SUPFAM" id="SSF57783">
    <property type="entry name" value="Zinc beta-ribbon"/>
    <property type="match status" value="1"/>
</dbReference>
<dbReference type="Gene3D" id="3.30.40.10">
    <property type="entry name" value="Zinc/RING finger domain, C3HC4 (zinc finger)"/>
    <property type="match status" value="1"/>
</dbReference>
<feature type="compositionally biased region" description="Basic and acidic residues" evidence="4">
    <location>
        <begin position="463"/>
        <end position="473"/>
    </location>
</feature>
<evidence type="ECO:0000256" key="3">
    <source>
        <dbReference type="ARBA" id="ARBA00023163"/>
    </source>
</evidence>
<evidence type="ECO:0000259" key="5">
    <source>
        <dbReference type="PROSITE" id="PS51344"/>
    </source>
</evidence>
<dbReference type="PANTHER" id="PTHR13097:SF7">
    <property type="entry name" value="GENERAL TRANSCRIPTION FACTOR IIE SUBUNIT 1"/>
    <property type="match status" value="1"/>
</dbReference>
<dbReference type="SMART" id="SM00531">
    <property type="entry name" value="TFIIE"/>
    <property type="match status" value="1"/>
</dbReference>
<feature type="compositionally biased region" description="Acidic residues" evidence="4">
    <location>
        <begin position="474"/>
        <end position="490"/>
    </location>
</feature>
<dbReference type="VEuPathDB" id="FungiDB:BTJ68_12991"/>
<feature type="compositionally biased region" description="Basic and acidic residues" evidence="4">
    <location>
        <begin position="376"/>
        <end position="396"/>
    </location>
</feature>
<feature type="region of interest" description="Disordered" evidence="4">
    <location>
        <begin position="371"/>
        <end position="399"/>
    </location>
</feature>
<feature type="compositionally biased region" description="Low complexity" evidence="4">
    <location>
        <begin position="497"/>
        <end position="510"/>
    </location>
</feature>
<proteinExistence type="inferred from homology"/>
<dbReference type="PROSITE" id="PS51344">
    <property type="entry name" value="HTH_TFE_IIE"/>
    <property type="match status" value="1"/>
</dbReference>
<dbReference type="Proteomes" id="UP000270230">
    <property type="component" value="Unassembled WGS sequence"/>
</dbReference>
<feature type="compositionally biased region" description="Polar residues" evidence="4">
    <location>
        <begin position="548"/>
        <end position="559"/>
    </location>
</feature>
<dbReference type="GO" id="GO:0006367">
    <property type="term" value="P:transcription initiation at RNA polymerase II promoter"/>
    <property type="evidence" value="ECO:0007669"/>
    <property type="project" value="InterPro"/>
</dbReference>
<feature type="compositionally biased region" description="Basic and acidic residues" evidence="4">
    <location>
        <begin position="561"/>
        <end position="574"/>
    </location>
</feature>
<dbReference type="GO" id="GO:0005673">
    <property type="term" value="C:transcription factor TFIIE complex"/>
    <property type="evidence" value="ECO:0007669"/>
    <property type="project" value="TreeGrafter"/>
</dbReference>
<dbReference type="InterPro" id="IPR002853">
    <property type="entry name" value="TFIIE_asu"/>
</dbReference>
<feature type="domain" description="HTH TFE/IIEalpha-type" evidence="5">
    <location>
        <begin position="117"/>
        <end position="224"/>
    </location>
</feature>
<dbReference type="PANTHER" id="PTHR13097">
    <property type="entry name" value="TRANSCRIPTION INITIATION FACTOR IIE, ALPHA SUBUNIT"/>
    <property type="match status" value="1"/>
</dbReference>
<feature type="compositionally biased region" description="Acidic residues" evidence="4">
    <location>
        <begin position="575"/>
        <end position="587"/>
    </location>
</feature>
<reference evidence="6 7" key="1">
    <citation type="journal article" date="2018" name="BMC Genomics">
        <title>Genomic evidence for intraspecific hybridization in a clonal and extremely halotolerant yeast.</title>
        <authorList>
            <person name="Gostincar C."/>
            <person name="Stajich J.E."/>
            <person name="Zupancic J."/>
            <person name="Zalar P."/>
            <person name="Gunde-Cimerman N."/>
        </authorList>
    </citation>
    <scope>NUCLEOTIDE SEQUENCE [LARGE SCALE GENOMIC DNA]</scope>
    <source>
        <strain evidence="6 7">EXF-151</strain>
    </source>
</reference>
<gene>
    <name evidence="6" type="ORF">D0865_13998</name>
</gene>
<dbReference type="InterPro" id="IPR017919">
    <property type="entry name" value="TFIIE/TFIIEa_HTH"/>
</dbReference>
<dbReference type="InterPro" id="IPR013083">
    <property type="entry name" value="Znf_RING/FYVE/PHD"/>
</dbReference>
<name>A0A3M7B6K1_HORWE</name>
<dbReference type="AlphaFoldDB" id="A0A3M7B6K1"/>
<keyword evidence="2" id="KW-0805">Transcription regulation</keyword>
<dbReference type="SUPFAM" id="SSF46785">
    <property type="entry name" value="Winged helix' DNA-binding domain"/>
    <property type="match status" value="1"/>
</dbReference>
<organism evidence="6 7">
    <name type="scientific">Hortaea werneckii</name>
    <name type="common">Black yeast</name>
    <name type="synonym">Cladosporium werneckii</name>
    <dbReference type="NCBI Taxonomy" id="91943"/>
    <lineage>
        <taxon>Eukaryota</taxon>
        <taxon>Fungi</taxon>
        <taxon>Dikarya</taxon>
        <taxon>Ascomycota</taxon>
        <taxon>Pezizomycotina</taxon>
        <taxon>Dothideomycetes</taxon>
        <taxon>Dothideomycetidae</taxon>
        <taxon>Mycosphaerellales</taxon>
        <taxon>Teratosphaeriaceae</taxon>
        <taxon>Hortaea</taxon>
    </lineage>
</organism>
<evidence type="ECO:0000313" key="7">
    <source>
        <dbReference type="Proteomes" id="UP000270230"/>
    </source>
</evidence>
<dbReference type="InterPro" id="IPR036390">
    <property type="entry name" value="WH_DNA-bd_sf"/>
</dbReference>
<feature type="region of interest" description="Disordered" evidence="4">
    <location>
        <begin position="428"/>
        <end position="587"/>
    </location>
</feature>
<keyword evidence="3" id="KW-0804">Transcription</keyword>
<protein>
    <recommendedName>
        <fullName evidence="5">HTH TFE/IIEalpha-type domain-containing protein</fullName>
    </recommendedName>
</protein>
<accession>A0A3M7B6K1</accession>
<sequence>MCERIEQRSRTAGNSKFRLRSSSGATGNIKLSREFGIVEADLSAKAAAVAALDMCACNSQVTPASYFNRLVSLFLLSLPDSTSALLSQRFTASASHSPLRSGHITCLRAPSTMASTATDLLRTVARAFYPTEHILVIEALIIHSTLSDSDLAHVLNLQPKALRKLCGRLKEDGLVSIQTRSERRTDGTGSFYGGAGTVQGPGKERLTSKDWYYLNFHRAIDAIKWRTHKLNQKIEADSAPTTEKKDLNCPQCKAQWTYMEVMDRVDYSTGLFKCPRCAHLVDEIEEDAKNHANEGVKRLNNQLEGILRLLQMVDGETVPENDFESALAKQKPIVRAGADPGQTRTEVVDLPRHGLQSSKGLEMKPEKLTVSLQSDEDVKRANAEADAQARREKEARQNMLPDWIAKSTVSGDITAVGAKEEKERLMREAHQGGALKEEDEEKKPAAGGGEEEMMAAYWAEMQKAQDEAAKKAAEEEDEDEEEEEDDEFEDVGGISAPATNGNGPTSNGSGAESGNKRSAEDDAVTTGGEGGASKDDERSAKRPRVDQEPSSAPQQNGTVESKAEDTPAEASREASDEDDDELEFENV</sequence>
<comment type="caution">
    <text evidence="6">The sequence shown here is derived from an EMBL/GenBank/DDBJ whole genome shotgun (WGS) entry which is preliminary data.</text>
</comment>
<evidence type="ECO:0000256" key="1">
    <source>
        <dbReference type="ARBA" id="ARBA00008947"/>
    </source>
</evidence>
<dbReference type="Gene3D" id="1.10.10.10">
    <property type="entry name" value="Winged helix-like DNA-binding domain superfamily/Winged helix DNA-binding domain"/>
    <property type="match status" value="1"/>
</dbReference>
<feature type="compositionally biased region" description="Basic and acidic residues" evidence="4">
    <location>
        <begin position="532"/>
        <end position="547"/>
    </location>
</feature>
<comment type="similarity">
    <text evidence="1">Belongs to the TFIIE alpha subunit family.</text>
</comment>
<evidence type="ECO:0000256" key="2">
    <source>
        <dbReference type="ARBA" id="ARBA00023015"/>
    </source>
</evidence>
<dbReference type="InterPro" id="IPR036388">
    <property type="entry name" value="WH-like_DNA-bd_sf"/>
</dbReference>
<dbReference type="OrthoDB" id="361102at2759"/>
<dbReference type="InterPro" id="IPR024550">
    <property type="entry name" value="TFIIEa/SarR/Rpc3_HTH_dom"/>
</dbReference>
<dbReference type="InterPro" id="IPR039997">
    <property type="entry name" value="TFE"/>
</dbReference>
<dbReference type="Pfam" id="PF02002">
    <property type="entry name" value="TFIIE_alpha"/>
    <property type="match status" value="1"/>
</dbReference>
<dbReference type="EMBL" id="QWIN01001911">
    <property type="protein sequence ID" value="RMY35110.1"/>
    <property type="molecule type" value="Genomic_DNA"/>
</dbReference>
<evidence type="ECO:0000256" key="4">
    <source>
        <dbReference type="SAM" id="MobiDB-lite"/>
    </source>
</evidence>
<evidence type="ECO:0000313" key="6">
    <source>
        <dbReference type="EMBL" id="RMY35110.1"/>
    </source>
</evidence>